<dbReference type="InterPro" id="IPR032466">
    <property type="entry name" value="Metal_Hydrolase"/>
</dbReference>
<keyword evidence="2 3" id="KW-0456">Lyase</keyword>
<dbReference type="InterPro" id="IPR006680">
    <property type="entry name" value="Amidohydro-rel"/>
</dbReference>
<accession>A0A2R6QBA1</accession>
<evidence type="ECO:0000256" key="2">
    <source>
        <dbReference type="ARBA" id="ARBA00023239"/>
    </source>
</evidence>
<dbReference type="PANTHER" id="PTHR21240">
    <property type="entry name" value="2-AMINO-3-CARBOXYLMUCONATE-6-SEMIALDEHYDE DECARBOXYLASE"/>
    <property type="match status" value="1"/>
</dbReference>
<feature type="region of interest" description="Disordered" evidence="4">
    <location>
        <begin position="30"/>
        <end position="52"/>
    </location>
</feature>
<dbReference type="SUPFAM" id="SSF51556">
    <property type="entry name" value="Metallo-dependent hydrolases"/>
    <property type="match status" value="1"/>
</dbReference>
<dbReference type="GO" id="GO:0016831">
    <property type="term" value="F:carboxy-lyase activity"/>
    <property type="evidence" value="ECO:0007669"/>
    <property type="project" value="UniProtKB-KW"/>
</dbReference>
<evidence type="ECO:0000259" key="5">
    <source>
        <dbReference type="Pfam" id="PF04909"/>
    </source>
</evidence>
<evidence type="ECO:0000313" key="7">
    <source>
        <dbReference type="Proteomes" id="UP000186601"/>
    </source>
</evidence>
<dbReference type="InterPro" id="IPR032465">
    <property type="entry name" value="ACMSD"/>
</dbReference>
<dbReference type="STRING" id="98765.A0A2R6QBA1"/>
<sequence>MQRYLPYQRHAGPDIPTRTKIDVHHHIFPPALSSHKASPSTEAHLGWKTPKGNLPWSPQKSLDAMDAMGVELAVLSYPAGVPGWVKGPLWTAAKDHPTARVADRENAGGREDAVVDVERERESLREKAREMNFYAKEVVENDGERGRREGRQGRFGWFACLPDLRDTHGTLEELAFALDTLKADGVSITSSYGDGANAVYLGDDRYDPVWEELDRREAVVFVHGYQNPSSTPHPNAFLGLPVVEVPNETFKAAASLVTSMKTRRFPRVRIILAHMGGTVSVLAPRVAVLARHMGSELTEEECMEEFGKFWGDTALGSTVGMELWKGEEGKEKVLFGTDFPGG</sequence>
<dbReference type="GO" id="GO:0019748">
    <property type="term" value="P:secondary metabolic process"/>
    <property type="evidence" value="ECO:0007669"/>
    <property type="project" value="TreeGrafter"/>
</dbReference>
<comment type="similarity">
    <text evidence="3">Belongs to the metallo-dependent hydrolases superfamily.</text>
</comment>
<dbReference type="Pfam" id="PF04909">
    <property type="entry name" value="Amidohydro_2"/>
    <property type="match status" value="1"/>
</dbReference>
<feature type="domain" description="Amidohydrolase-related" evidence="5">
    <location>
        <begin position="21"/>
        <end position="340"/>
    </location>
</feature>
<name>A0A2R6QBA1_9APHY</name>
<gene>
    <name evidence="6" type="ORF">PHLCEN_2v3884</name>
</gene>
<comment type="caution">
    <text evidence="6">The sequence shown here is derived from an EMBL/GenBank/DDBJ whole genome shotgun (WGS) entry which is preliminary data.</text>
</comment>
<evidence type="ECO:0000313" key="6">
    <source>
        <dbReference type="EMBL" id="PSS05395.1"/>
    </source>
</evidence>
<dbReference type="Proteomes" id="UP000186601">
    <property type="component" value="Unassembled WGS sequence"/>
</dbReference>
<proteinExistence type="inferred from homology"/>
<protein>
    <recommendedName>
        <fullName evidence="5">Amidohydrolase-related domain-containing protein</fullName>
    </recommendedName>
</protein>
<evidence type="ECO:0000256" key="4">
    <source>
        <dbReference type="SAM" id="MobiDB-lite"/>
    </source>
</evidence>
<keyword evidence="1 3" id="KW-0210">Decarboxylase</keyword>
<keyword evidence="7" id="KW-1185">Reference proteome</keyword>
<dbReference type="AlphaFoldDB" id="A0A2R6QBA1"/>
<dbReference type="GO" id="GO:0016787">
    <property type="term" value="F:hydrolase activity"/>
    <property type="evidence" value="ECO:0007669"/>
    <property type="project" value="InterPro"/>
</dbReference>
<dbReference type="Gene3D" id="3.20.20.140">
    <property type="entry name" value="Metal-dependent hydrolases"/>
    <property type="match status" value="1"/>
</dbReference>
<reference evidence="6 7" key="1">
    <citation type="submission" date="2018-02" db="EMBL/GenBank/DDBJ databases">
        <title>Genome sequence of the basidiomycete white-rot fungus Phlebia centrifuga.</title>
        <authorList>
            <person name="Granchi Z."/>
            <person name="Peng M."/>
            <person name="de Vries R.P."/>
            <person name="Hilden K."/>
            <person name="Makela M.R."/>
            <person name="Grigoriev I."/>
            <person name="Riley R."/>
        </authorList>
    </citation>
    <scope>NUCLEOTIDE SEQUENCE [LARGE SCALE GENOMIC DNA]</scope>
    <source>
        <strain evidence="6 7">FBCC195</strain>
    </source>
</reference>
<dbReference type="GO" id="GO:0005737">
    <property type="term" value="C:cytoplasm"/>
    <property type="evidence" value="ECO:0007669"/>
    <property type="project" value="TreeGrafter"/>
</dbReference>
<organism evidence="6 7">
    <name type="scientific">Hermanssonia centrifuga</name>
    <dbReference type="NCBI Taxonomy" id="98765"/>
    <lineage>
        <taxon>Eukaryota</taxon>
        <taxon>Fungi</taxon>
        <taxon>Dikarya</taxon>
        <taxon>Basidiomycota</taxon>
        <taxon>Agaricomycotina</taxon>
        <taxon>Agaricomycetes</taxon>
        <taxon>Polyporales</taxon>
        <taxon>Meruliaceae</taxon>
        <taxon>Hermanssonia</taxon>
    </lineage>
</organism>
<evidence type="ECO:0000256" key="1">
    <source>
        <dbReference type="ARBA" id="ARBA00022793"/>
    </source>
</evidence>
<evidence type="ECO:0000256" key="3">
    <source>
        <dbReference type="RuleBase" id="RU366045"/>
    </source>
</evidence>
<dbReference type="PANTHER" id="PTHR21240:SF28">
    <property type="entry name" value="ISO-OROTATE DECARBOXYLASE (EUROFUNG)"/>
    <property type="match status" value="1"/>
</dbReference>
<dbReference type="EMBL" id="MLYV02000373">
    <property type="protein sequence ID" value="PSS05395.1"/>
    <property type="molecule type" value="Genomic_DNA"/>
</dbReference>
<dbReference type="OrthoDB" id="2832284at2759"/>